<keyword evidence="4" id="KW-1185">Reference proteome</keyword>
<dbReference type="SUPFAM" id="SSF74650">
    <property type="entry name" value="Galactose mutarotase-like"/>
    <property type="match status" value="1"/>
</dbReference>
<dbReference type="InterPro" id="IPR011013">
    <property type="entry name" value="Gal_mutarotase_sf_dom"/>
</dbReference>
<evidence type="ECO:0000256" key="1">
    <source>
        <dbReference type="SAM" id="Phobius"/>
    </source>
</evidence>
<dbReference type="PANTHER" id="PTHR11607:SF3">
    <property type="entry name" value="LYSOSOMAL ALPHA-MANNOSIDASE"/>
    <property type="match status" value="1"/>
</dbReference>
<name>A0A2A2L316_9BILA</name>
<feature type="transmembrane region" description="Helical" evidence="1">
    <location>
        <begin position="169"/>
        <end position="188"/>
    </location>
</feature>
<feature type="domain" description="Glycosyl hydrolases family 38 C-terminal" evidence="2">
    <location>
        <begin position="48"/>
        <end position="135"/>
    </location>
</feature>
<dbReference type="GO" id="GO:0004559">
    <property type="term" value="F:alpha-mannosidase activity"/>
    <property type="evidence" value="ECO:0007669"/>
    <property type="project" value="TreeGrafter"/>
</dbReference>
<dbReference type="EMBL" id="LIAE01007250">
    <property type="protein sequence ID" value="PAV80564.1"/>
    <property type="molecule type" value="Genomic_DNA"/>
</dbReference>
<dbReference type="PANTHER" id="PTHR11607">
    <property type="entry name" value="ALPHA-MANNOSIDASE"/>
    <property type="match status" value="1"/>
</dbReference>
<keyword evidence="1" id="KW-1133">Transmembrane helix</keyword>
<proteinExistence type="predicted"/>
<dbReference type="Proteomes" id="UP000218231">
    <property type="component" value="Unassembled WGS sequence"/>
</dbReference>
<evidence type="ECO:0000313" key="4">
    <source>
        <dbReference type="Proteomes" id="UP000218231"/>
    </source>
</evidence>
<dbReference type="OrthoDB" id="2016903at2759"/>
<dbReference type="Gene3D" id="2.60.40.1360">
    <property type="match status" value="1"/>
</dbReference>
<accession>A0A2A2L316</accession>
<sequence>MLITAASLHRPLALETFYKPVIAYSTGDAIQHVKFTNLKANITVPKEVNILSIEPWDNNMVLLRLEHIYQNSELATSNKPAYIDLTNIFDAFDVRDVKETSLDGNKDPIQLSVHNQANAFDPKNVSIYPTEIRTFVMKPPEDKPSNCPKQFFSLTKRIQSLPFKYSKMFAFRLLISALLVSTVLSAILSNDWLSQYPLGKDSSYYYPNTGYVSYSTGSKPDGFYLVCGDCGIFGRK</sequence>
<evidence type="ECO:0000313" key="3">
    <source>
        <dbReference type="EMBL" id="PAV80564.1"/>
    </source>
</evidence>
<dbReference type="AlphaFoldDB" id="A0A2A2L316"/>
<dbReference type="Pfam" id="PF17677">
    <property type="entry name" value="Glyco_hydro38C2"/>
    <property type="match status" value="1"/>
</dbReference>
<reference evidence="3 4" key="1">
    <citation type="journal article" date="2017" name="Curr. Biol.">
        <title>Genome architecture and evolution of a unichromosomal asexual nematode.</title>
        <authorList>
            <person name="Fradin H."/>
            <person name="Zegar C."/>
            <person name="Gutwein M."/>
            <person name="Lucas J."/>
            <person name="Kovtun M."/>
            <person name="Corcoran D."/>
            <person name="Baugh L.R."/>
            <person name="Kiontke K."/>
            <person name="Gunsalus K."/>
            <person name="Fitch D.H."/>
            <person name="Piano F."/>
        </authorList>
    </citation>
    <scope>NUCLEOTIDE SEQUENCE [LARGE SCALE GENOMIC DNA]</scope>
    <source>
        <strain evidence="3">PF1309</strain>
    </source>
</reference>
<dbReference type="GO" id="GO:0005764">
    <property type="term" value="C:lysosome"/>
    <property type="evidence" value="ECO:0007669"/>
    <property type="project" value="TreeGrafter"/>
</dbReference>
<dbReference type="InterPro" id="IPR041147">
    <property type="entry name" value="GH38_C"/>
</dbReference>
<keyword evidence="1" id="KW-0472">Membrane</keyword>
<gene>
    <name evidence="3" type="ORF">WR25_19108</name>
</gene>
<dbReference type="STRING" id="2018661.A0A2A2L316"/>
<dbReference type="GO" id="GO:0030246">
    <property type="term" value="F:carbohydrate binding"/>
    <property type="evidence" value="ECO:0007669"/>
    <property type="project" value="InterPro"/>
</dbReference>
<protein>
    <recommendedName>
        <fullName evidence="2">Glycosyl hydrolases family 38 C-terminal domain-containing protein</fullName>
    </recommendedName>
</protein>
<keyword evidence="1" id="KW-0812">Transmembrane</keyword>
<comment type="caution">
    <text evidence="3">The sequence shown here is derived from an EMBL/GenBank/DDBJ whole genome shotgun (WGS) entry which is preliminary data.</text>
</comment>
<dbReference type="GO" id="GO:0005975">
    <property type="term" value="P:carbohydrate metabolic process"/>
    <property type="evidence" value="ECO:0007669"/>
    <property type="project" value="InterPro"/>
</dbReference>
<organism evidence="3 4">
    <name type="scientific">Diploscapter pachys</name>
    <dbReference type="NCBI Taxonomy" id="2018661"/>
    <lineage>
        <taxon>Eukaryota</taxon>
        <taxon>Metazoa</taxon>
        <taxon>Ecdysozoa</taxon>
        <taxon>Nematoda</taxon>
        <taxon>Chromadorea</taxon>
        <taxon>Rhabditida</taxon>
        <taxon>Rhabditina</taxon>
        <taxon>Rhabditomorpha</taxon>
        <taxon>Rhabditoidea</taxon>
        <taxon>Rhabditidae</taxon>
        <taxon>Diploscapter</taxon>
    </lineage>
</organism>
<evidence type="ECO:0000259" key="2">
    <source>
        <dbReference type="Pfam" id="PF17677"/>
    </source>
</evidence>
<dbReference type="InterPro" id="IPR050843">
    <property type="entry name" value="Glycosyl_Hydrlase_38"/>
</dbReference>